<proteinExistence type="inferred from homology"/>
<organism evidence="8 9">
    <name type="scientific">Holospora curviuscula</name>
    <dbReference type="NCBI Taxonomy" id="1082868"/>
    <lineage>
        <taxon>Bacteria</taxon>
        <taxon>Pseudomonadati</taxon>
        <taxon>Pseudomonadota</taxon>
        <taxon>Alphaproteobacteria</taxon>
        <taxon>Holosporales</taxon>
        <taxon>Holosporaceae</taxon>
        <taxon>Holospora</taxon>
    </lineage>
</organism>
<dbReference type="EMBL" id="PHHC01000084">
    <property type="protein sequence ID" value="PPE03643.1"/>
    <property type="molecule type" value="Genomic_DNA"/>
</dbReference>
<dbReference type="InterPro" id="IPR057268">
    <property type="entry name" value="Ribosomal_L18"/>
</dbReference>
<dbReference type="SUPFAM" id="SSF53137">
    <property type="entry name" value="Translational machinery components"/>
    <property type="match status" value="1"/>
</dbReference>
<dbReference type="RefSeq" id="WP_104206884.1">
    <property type="nucleotide sequence ID" value="NZ_PHHC01000084.1"/>
</dbReference>
<dbReference type="GO" id="GO:1990904">
    <property type="term" value="C:ribonucleoprotein complex"/>
    <property type="evidence" value="ECO:0007669"/>
    <property type="project" value="UniProtKB-KW"/>
</dbReference>
<dbReference type="FunFam" id="3.30.420.100:FF:000001">
    <property type="entry name" value="50S ribosomal protein L18"/>
    <property type="match status" value="1"/>
</dbReference>
<dbReference type="OrthoDB" id="9810939at2"/>
<dbReference type="InterPro" id="IPR004389">
    <property type="entry name" value="Ribosomal_uL18_bac-type"/>
</dbReference>
<reference evidence="8 9" key="1">
    <citation type="submission" date="2017-11" db="EMBL/GenBank/DDBJ databases">
        <title>Comparative genomic analysis of Holospora spp., intranuclear symbionts of paramecia.</title>
        <authorList>
            <person name="Garushyants S.K."/>
            <person name="Beliavskaya A."/>
            <person name="Malko D.B."/>
            <person name="Logacheva M.D."/>
            <person name="Rautian M.S."/>
            <person name="Gelfand M.S."/>
        </authorList>
    </citation>
    <scope>NUCLEOTIDE SEQUENCE [LARGE SCALE GENOMIC DNA]</scope>
    <source>
        <strain evidence="9">02AZ16</strain>
    </source>
</reference>
<sequence>MLYKSSTKERRKHRVREKLKNRKNIHRHRLSVFRSDSHIYAQIIDDVAQHTVVSASSLEKDYRAASRGGDCKAAYWVGETIAKRAMEKGLRDVVFDRGYYQFHGRVKSLADAARACGLKF</sequence>
<dbReference type="InterPro" id="IPR005484">
    <property type="entry name" value="Ribosomal_uL18_bac/plant/anim"/>
</dbReference>
<evidence type="ECO:0000256" key="5">
    <source>
        <dbReference type="ARBA" id="ARBA00023274"/>
    </source>
</evidence>
<evidence type="ECO:0000313" key="8">
    <source>
        <dbReference type="EMBL" id="PPE03643.1"/>
    </source>
</evidence>
<keyword evidence="9" id="KW-1185">Reference proteome</keyword>
<dbReference type="GO" id="GO:0003735">
    <property type="term" value="F:structural constituent of ribosome"/>
    <property type="evidence" value="ECO:0007669"/>
    <property type="project" value="InterPro"/>
</dbReference>
<evidence type="ECO:0000256" key="1">
    <source>
        <dbReference type="ARBA" id="ARBA00007116"/>
    </source>
</evidence>
<dbReference type="CDD" id="cd00432">
    <property type="entry name" value="Ribosomal_L18_L5e"/>
    <property type="match status" value="1"/>
</dbReference>
<evidence type="ECO:0000256" key="4">
    <source>
        <dbReference type="ARBA" id="ARBA00022980"/>
    </source>
</evidence>
<name>A0A2S5R8M9_9PROT</name>
<keyword evidence="5 7" id="KW-0687">Ribonucleoprotein</keyword>
<dbReference type="GO" id="GO:0008097">
    <property type="term" value="F:5S rRNA binding"/>
    <property type="evidence" value="ECO:0007669"/>
    <property type="project" value="TreeGrafter"/>
</dbReference>
<accession>A0A2S5R8M9</accession>
<evidence type="ECO:0000256" key="2">
    <source>
        <dbReference type="ARBA" id="ARBA00022730"/>
    </source>
</evidence>
<dbReference type="Gene3D" id="3.30.420.100">
    <property type="match status" value="1"/>
</dbReference>
<dbReference type="Pfam" id="PF00861">
    <property type="entry name" value="Ribosomal_L18p"/>
    <property type="match status" value="1"/>
</dbReference>
<dbReference type="AlphaFoldDB" id="A0A2S5R8M9"/>
<keyword evidence="2 7" id="KW-0699">rRNA-binding</keyword>
<keyword evidence="4 7" id="KW-0689">Ribosomal protein</keyword>
<keyword evidence="3 7" id="KW-0694">RNA-binding</keyword>
<evidence type="ECO:0000313" key="9">
    <source>
        <dbReference type="Proteomes" id="UP000239425"/>
    </source>
</evidence>
<comment type="similarity">
    <text evidence="1 7">Belongs to the universal ribosomal protein uL18 family.</text>
</comment>
<dbReference type="GO" id="GO:0005840">
    <property type="term" value="C:ribosome"/>
    <property type="evidence" value="ECO:0007669"/>
    <property type="project" value="UniProtKB-KW"/>
</dbReference>
<gene>
    <name evidence="7" type="primary">rplR</name>
    <name evidence="8" type="ORF">HCUR_00871</name>
</gene>
<dbReference type="HAMAP" id="MF_01337_B">
    <property type="entry name" value="Ribosomal_uL18_B"/>
    <property type="match status" value="1"/>
</dbReference>
<comment type="caution">
    <text evidence="8">The sequence shown here is derived from an EMBL/GenBank/DDBJ whole genome shotgun (WGS) entry which is preliminary data.</text>
</comment>
<comment type="subunit">
    <text evidence="7">Part of the 50S ribosomal subunit; part of the 5S rRNA/L5/L18/L25 subcomplex. Contacts the 5S and 23S rRNAs.</text>
</comment>
<evidence type="ECO:0000256" key="6">
    <source>
        <dbReference type="ARBA" id="ARBA00035197"/>
    </source>
</evidence>
<comment type="function">
    <text evidence="7">This is one of the proteins that bind and probably mediate the attachment of the 5S RNA into the large ribosomal subunit, where it forms part of the central protuberance.</text>
</comment>
<protein>
    <recommendedName>
        <fullName evidence="6 7">Large ribosomal subunit protein uL18</fullName>
    </recommendedName>
</protein>
<evidence type="ECO:0000256" key="7">
    <source>
        <dbReference type="HAMAP-Rule" id="MF_01337"/>
    </source>
</evidence>
<dbReference type="GO" id="GO:0005737">
    <property type="term" value="C:cytoplasm"/>
    <property type="evidence" value="ECO:0007669"/>
    <property type="project" value="UniProtKB-ARBA"/>
</dbReference>
<dbReference type="PANTHER" id="PTHR12899:SF3">
    <property type="entry name" value="LARGE RIBOSOMAL SUBUNIT PROTEIN UL18M"/>
    <property type="match status" value="1"/>
</dbReference>
<dbReference type="NCBIfam" id="TIGR00060">
    <property type="entry name" value="L18_bact"/>
    <property type="match status" value="1"/>
</dbReference>
<dbReference type="GO" id="GO:0006412">
    <property type="term" value="P:translation"/>
    <property type="evidence" value="ECO:0007669"/>
    <property type="project" value="UniProtKB-UniRule"/>
</dbReference>
<dbReference type="PANTHER" id="PTHR12899">
    <property type="entry name" value="39S RIBOSOMAL PROTEIN L18, MITOCHONDRIAL"/>
    <property type="match status" value="1"/>
</dbReference>
<evidence type="ECO:0000256" key="3">
    <source>
        <dbReference type="ARBA" id="ARBA00022884"/>
    </source>
</evidence>
<dbReference type="Proteomes" id="UP000239425">
    <property type="component" value="Unassembled WGS sequence"/>
</dbReference>